<dbReference type="InterPro" id="IPR036259">
    <property type="entry name" value="MFS_trans_sf"/>
</dbReference>
<protein>
    <recommendedName>
        <fullName evidence="8">Major facilitator superfamily (MFS) profile domain-containing protein</fullName>
    </recommendedName>
</protein>
<feature type="transmembrane region" description="Helical" evidence="7">
    <location>
        <begin position="38"/>
        <end position="56"/>
    </location>
</feature>
<comment type="subcellular location">
    <subcellularLocation>
        <location evidence="1">Membrane</location>
        <topology evidence="1">Multi-pass membrane protein</topology>
    </subcellularLocation>
</comment>
<dbReference type="InterPro" id="IPR011701">
    <property type="entry name" value="MFS"/>
</dbReference>
<evidence type="ECO:0000256" key="6">
    <source>
        <dbReference type="SAM" id="MobiDB-lite"/>
    </source>
</evidence>
<keyword evidence="2" id="KW-0813">Transport</keyword>
<reference evidence="9 10" key="1">
    <citation type="submission" date="2014-04" db="EMBL/GenBank/DDBJ databases">
        <authorList>
            <consortium name="DOE Joint Genome Institute"/>
            <person name="Kuo A."/>
            <person name="Gay G."/>
            <person name="Dore J."/>
            <person name="Kohler A."/>
            <person name="Nagy L.G."/>
            <person name="Floudas D."/>
            <person name="Copeland A."/>
            <person name="Barry K.W."/>
            <person name="Cichocki N."/>
            <person name="Veneault-Fourrey C."/>
            <person name="LaButti K."/>
            <person name="Lindquist E.A."/>
            <person name="Lipzen A."/>
            <person name="Lundell T."/>
            <person name="Morin E."/>
            <person name="Murat C."/>
            <person name="Sun H."/>
            <person name="Tunlid A."/>
            <person name="Henrissat B."/>
            <person name="Grigoriev I.V."/>
            <person name="Hibbett D.S."/>
            <person name="Martin F."/>
            <person name="Nordberg H.P."/>
            <person name="Cantor M.N."/>
            <person name="Hua S.X."/>
        </authorList>
    </citation>
    <scope>NUCLEOTIDE SEQUENCE [LARGE SCALE GENOMIC DNA]</scope>
    <source>
        <strain evidence="10">h7</strain>
    </source>
</reference>
<evidence type="ECO:0000313" key="9">
    <source>
        <dbReference type="EMBL" id="KIM37308.1"/>
    </source>
</evidence>
<feature type="transmembrane region" description="Helical" evidence="7">
    <location>
        <begin position="241"/>
        <end position="266"/>
    </location>
</feature>
<dbReference type="PANTHER" id="PTHR42718:SF9">
    <property type="entry name" value="MAJOR FACILITATOR SUPERFAMILY MULTIDRUG TRANSPORTER MFSC"/>
    <property type="match status" value="1"/>
</dbReference>
<evidence type="ECO:0000256" key="1">
    <source>
        <dbReference type="ARBA" id="ARBA00004141"/>
    </source>
</evidence>
<keyword evidence="4 7" id="KW-1133">Transmembrane helix</keyword>
<dbReference type="AlphaFoldDB" id="A0A0C2XHG5"/>
<dbReference type="STRING" id="686832.A0A0C2XHG5"/>
<feature type="transmembrane region" description="Helical" evidence="7">
    <location>
        <begin position="131"/>
        <end position="149"/>
    </location>
</feature>
<evidence type="ECO:0000256" key="7">
    <source>
        <dbReference type="SAM" id="Phobius"/>
    </source>
</evidence>
<dbReference type="Pfam" id="PF07690">
    <property type="entry name" value="MFS_1"/>
    <property type="match status" value="1"/>
</dbReference>
<reference evidence="10" key="2">
    <citation type="submission" date="2015-01" db="EMBL/GenBank/DDBJ databases">
        <title>Evolutionary Origins and Diversification of the Mycorrhizal Mutualists.</title>
        <authorList>
            <consortium name="DOE Joint Genome Institute"/>
            <consortium name="Mycorrhizal Genomics Consortium"/>
            <person name="Kohler A."/>
            <person name="Kuo A."/>
            <person name="Nagy L.G."/>
            <person name="Floudas D."/>
            <person name="Copeland A."/>
            <person name="Barry K.W."/>
            <person name="Cichocki N."/>
            <person name="Veneault-Fourrey C."/>
            <person name="LaButti K."/>
            <person name="Lindquist E.A."/>
            <person name="Lipzen A."/>
            <person name="Lundell T."/>
            <person name="Morin E."/>
            <person name="Murat C."/>
            <person name="Riley R."/>
            <person name="Ohm R."/>
            <person name="Sun H."/>
            <person name="Tunlid A."/>
            <person name="Henrissat B."/>
            <person name="Grigoriev I.V."/>
            <person name="Hibbett D.S."/>
            <person name="Martin F."/>
        </authorList>
    </citation>
    <scope>NUCLEOTIDE SEQUENCE [LARGE SCALE GENOMIC DNA]</scope>
    <source>
        <strain evidence="10">h7</strain>
    </source>
</reference>
<feature type="transmembrane region" description="Helical" evidence="7">
    <location>
        <begin position="278"/>
        <end position="297"/>
    </location>
</feature>
<dbReference type="SUPFAM" id="SSF103473">
    <property type="entry name" value="MFS general substrate transporter"/>
    <property type="match status" value="2"/>
</dbReference>
<dbReference type="PROSITE" id="PS50850">
    <property type="entry name" value="MFS"/>
    <property type="match status" value="1"/>
</dbReference>
<feature type="transmembrane region" description="Helical" evidence="7">
    <location>
        <begin position="192"/>
        <end position="210"/>
    </location>
</feature>
<dbReference type="HOGENOM" id="CLU_000960_27_0_1"/>
<evidence type="ECO:0000256" key="3">
    <source>
        <dbReference type="ARBA" id="ARBA00022692"/>
    </source>
</evidence>
<evidence type="ECO:0000256" key="4">
    <source>
        <dbReference type="ARBA" id="ARBA00022989"/>
    </source>
</evidence>
<feature type="transmembrane region" description="Helical" evidence="7">
    <location>
        <begin position="95"/>
        <end position="119"/>
    </location>
</feature>
<evidence type="ECO:0000256" key="2">
    <source>
        <dbReference type="ARBA" id="ARBA00022448"/>
    </source>
</evidence>
<feature type="transmembrane region" description="Helical" evidence="7">
    <location>
        <begin position="68"/>
        <end position="88"/>
    </location>
</feature>
<keyword evidence="10" id="KW-1185">Reference proteome</keyword>
<dbReference type="Proteomes" id="UP000053424">
    <property type="component" value="Unassembled WGS sequence"/>
</dbReference>
<sequence>MNLEPAQLQWIMSAYPLSSGCLFLVCGRLADVYGRKRTFSIGSLFLAIFTLACGFSKDVITLDILRGIQGIGAAATIPASLGILAHAFPPSRARSLAFATFSAGAPVGAVFGTALGGVLTEFTHKTWRSSFYLLSAFTFLCFVGGLISIDNDVPSEEVDKRVDWLGAFLVTAGLVLIVFVLSQGEIAPQGWATPYIIALLILGVILMGLFKIHNNPDSPFSLFTPPPLMKLSLWTRANGRIAAMMMIAFTNWCAFLSWTFWVQLYFQNYMHYTAMQTVVRLLPMFVSGVLCNAVVGLMAAHIPIVWIVAVGAAATTIACLLFAIIVPATTYWAYAFVASVASVMGADLVFSAGTLFIAKFALPHEQSVAGALFNTMTQLGTAVGVTVTTVVFNRVGTKVAPGGDMLRMYRAAQWTAFAFGIIATTLGIVFFRGVGVVGHRAPKPTSVGDPEDEEEEKDEKFKVPPFDDSVMVRDGDGDGDVTRSTTQVSSSPEHMDKLGV</sequence>
<dbReference type="GO" id="GO:0022857">
    <property type="term" value="F:transmembrane transporter activity"/>
    <property type="evidence" value="ECO:0007669"/>
    <property type="project" value="InterPro"/>
</dbReference>
<feature type="region of interest" description="Disordered" evidence="6">
    <location>
        <begin position="441"/>
        <end position="500"/>
    </location>
</feature>
<feature type="transmembrane region" description="Helical" evidence="7">
    <location>
        <begin position="370"/>
        <end position="392"/>
    </location>
</feature>
<dbReference type="OrthoDB" id="5086884at2759"/>
<keyword evidence="5 7" id="KW-0472">Membrane</keyword>
<feature type="transmembrane region" description="Helical" evidence="7">
    <location>
        <begin position="304"/>
        <end position="325"/>
    </location>
</feature>
<dbReference type="PANTHER" id="PTHR42718">
    <property type="entry name" value="MAJOR FACILITATOR SUPERFAMILY MULTIDRUG TRANSPORTER MFSC"/>
    <property type="match status" value="1"/>
</dbReference>
<dbReference type="InterPro" id="IPR020846">
    <property type="entry name" value="MFS_dom"/>
</dbReference>
<dbReference type="GO" id="GO:0016020">
    <property type="term" value="C:membrane"/>
    <property type="evidence" value="ECO:0007669"/>
    <property type="project" value="UniProtKB-SubCell"/>
</dbReference>
<evidence type="ECO:0000259" key="8">
    <source>
        <dbReference type="PROSITE" id="PS50850"/>
    </source>
</evidence>
<dbReference type="Gene3D" id="1.20.1250.20">
    <property type="entry name" value="MFS general substrate transporter like domains"/>
    <property type="match status" value="2"/>
</dbReference>
<gene>
    <name evidence="9" type="ORF">M413DRAFT_20342</name>
</gene>
<evidence type="ECO:0000256" key="5">
    <source>
        <dbReference type="ARBA" id="ARBA00023136"/>
    </source>
</evidence>
<feature type="transmembrane region" description="Helical" evidence="7">
    <location>
        <begin position="161"/>
        <end position="180"/>
    </location>
</feature>
<organism evidence="9 10">
    <name type="scientific">Hebeloma cylindrosporum</name>
    <dbReference type="NCBI Taxonomy" id="76867"/>
    <lineage>
        <taxon>Eukaryota</taxon>
        <taxon>Fungi</taxon>
        <taxon>Dikarya</taxon>
        <taxon>Basidiomycota</taxon>
        <taxon>Agaricomycotina</taxon>
        <taxon>Agaricomycetes</taxon>
        <taxon>Agaricomycetidae</taxon>
        <taxon>Agaricales</taxon>
        <taxon>Agaricineae</taxon>
        <taxon>Hymenogastraceae</taxon>
        <taxon>Hebeloma</taxon>
    </lineage>
</organism>
<keyword evidence="3 7" id="KW-0812">Transmembrane</keyword>
<feature type="transmembrane region" description="Helical" evidence="7">
    <location>
        <begin position="412"/>
        <end position="431"/>
    </location>
</feature>
<name>A0A0C2XHG5_HEBCY</name>
<proteinExistence type="predicted"/>
<dbReference type="EMBL" id="KN831798">
    <property type="protein sequence ID" value="KIM37308.1"/>
    <property type="molecule type" value="Genomic_DNA"/>
</dbReference>
<feature type="transmembrane region" description="Helical" evidence="7">
    <location>
        <begin position="6"/>
        <end position="26"/>
    </location>
</feature>
<accession>A0A0C2XHG5</accession>
<evidence type="ECO:0000313" key="10">
    <source>
        <dbReference type="Proteomes" id="UP000053424"/>
    </source>
</evidence>
<feature type="transmembrane region" description="Helical" evidence="7">
    <location>
        <begin position="331"/>
        <end position="358"/>
    </location>
</feature>
<feature type="domain" description="Major facilitator superfamily (MFS) profile" evidence="8">
    <location>
        <begin position="1"/>
        <end position="441"/>
    </location>
</feature>